<dbReference type="PANTHER" id="PTHR44419">
    <property type="entry name" value="PROTOCHLOROPHYLLIDE REDUCTASE C, CHLOROPLASTIC"/>
    <property type="match status" value="1"/>
</dbReference>
<dbReference type="InterPro" id="IPR013968">
    <property type="entry name" value="PKS_KR"/>
</dbReference>
<evidence type="ECO:0000256" key="2">
    <source>
        <dbReference type="ARBA" id="ARBA00023002"/>
    </source>
</evidence>
<dbReference type="AlphaFoldDB" id="A0AAV6NXW3"/>
<keyword evidence="2" id="KW-0560">Oxidoreductase</keyword>
<organism evidence="4 5">
    <name type="scientific">Cucurbita argyrosperma subsp. sororia</name>
    <dbReference type="NCBI Taxonomy" id="37648"/>
    <lineage>
        <taxon>Eukaryota</taxon>
        <taxon>Viridiplantae</taxon>
        <taxon>Streptophyta</taxon>
        <taxon>Embryophyta</taxon>
        <taxon>Tracheophyta</taxon>
        <taxon>Spermatophyta</taxon>
        <taxon>Magnoliopsida</taxon>
        <taxon>eudicotyledons</taxon>
        <taxon>Gunneridae</taxon>
        <taxon>Pentapetalae</taxon>
        <taxon>rosids</taxon>
        <taxon>fabids</taxon>
        <taxon>Cucurbitales</taxon>
        <taxon>Cucurbitaceae</taxon>
        <taxon>Cucurbiteae</taxon>
        <taxon>Cucurbita</taxon>
    </lineage>
</organism>
<protein>
    <submittedName>
        <fullName evidence="4">Protochlorophyllide reductase, chloroplastic</fullName>
    </submittedName>
</protein>
<proteinExistence type="predicted"/>
<dbReference type="EMBL" id="JAGKQH010000002">
    <property type="protein sequence ID" value="KAG6604803.1"/>
    <property type="molecule type" value="Genomic_DNA"/>
</dbReference>
<keyword evidence="5" id="KW-1185">Reference proteome</keyword>
<dbReference type="PANTHER" id="PTHR44419:SF19">
    <property type="entry name" value="PROTOCHLOROPHYLLIDE REDUCTASE A, CHLOROPLASTIC"/>
    <property type="match status" value="1"/>
</dbReference>
<sequence length="106" mass="11674">MAHKQLLFLPRFHPQRSIRPWKCCSEGQWTVRNSIFCKCEVKGNVKITGALPGLGLATAKALAETGKRHIIMACRNFLKSQMAAKSAGIAKVNNTVVHLGFARLTV</sequence>
<keyword evidence="1" id="KW-0521">NADP</keyword>
<reference evidence="4 5" key="1">
    <citation type="journal article" date="2021" name="Hortic Res">
        <title>The domestication of Cucurbita argyrosperma as revealed by the genome of its wild relative.</title>
        <authorList>
            <person name="Barrera-Redondo J."/>
            <person name="Sanchez-de la Vega G."/>
            <person name="Aguirre-Liguori J.A."/>
            <person name="Castellanos-Morales G."/>
            <person name="Gutierrez-Guerrero Y.T."/>
            <person name="Aguirre-Dugua X."/>
            <person name="Aguirre-Planter E."/>
            <person name="Tenaillon M.I."/>
            <person name="Lira-Saade R."/>
            <person name="Eguiarte L.E."/>
        </authorList>
    </citation>
    <scope>NUCLEOTIDE SEQUENCE [LARGE SCALE GENOMIC DNA]</scope>
    <source>
        <strain evidence="4">JBR-2021</strain>
    </source>
</reference>
<evidence type="ECO:0000259" key="3">
    <source>
        <dbReference type="Pfam" id="PF08659"/>
    </source>
</evidence>
<dbReference type="Proteomes" id="UP000685013">
    <property type="component" value="Chromosome 2"/>
</dbReference>
<comment type="caution">
    <text evidence="4">The sequence shown here is derived from an EMBL/GenBank/DDBJ whole genome shotgun (WGS) entry which is preliminary data.</text>
</comment>
<dbReference type="Pfam" id="PF08659">
    <property type="entry name" value="KR"/>
    <property type="match status" value="1"/>
</dbReference>
<dbReference type="InterPro" id="IPR005979">
    <property type="entry name" value="Prochl_reduct"/>
</dbReference>
<dbReference type="GO" id="GO:0016630">
    <property type="term" value="F:protochlorophyllide reductase activity"/>
    <property type="evidence" value="ECO:0007669"/>
    <property type="project" value="InterPro"/>
</dbReference>
<evidence type="ECO:0000313" key="4">
    <source>
        <dbReference type="EMBL" id="KAG6604803.1"/>
    </source>
</evidence>
<feature type="domain" description="Ketoreductase (KR)" evidence="3">
    <location>
        <begin position="45"/>
        <end position="96"/>
    </location>
</feature>
<name>A0AAV6NXW3_9ROSI</name>
<feature type="non-terminal residue" evidence="4">
    <location>
        <position position="1"/>
    </location>
</feature>
<evidence type="ECO:0000256" key="1">
    <source>
        <dbReference type="ARBA" id="ARBA00022857"/>
    </source>
</evidence>
<evidence type="ECO:0000313" key="5">
    <source>
        <dbReference type="Proteomes" id="UP000685013"/>
    </source>
</evidence>
<accession>A0AAV6NXW3</accession>
<gene>
    <name evidence="4" type="primary">3PCR</name>
    <name evidence="4" type="ORF">SDJN03_02120</name>
</gene>